<name>A0A7W4K571_9PROT</name>
<evidence type="ECO:0000313" key="1">
    <source>
        <dbReference type="EMBL" id="MBB2200608.1"/>
    </source>
</evidence>
<keyword evidence="2" id="KW-1185">Reference proteome</keyword>
<protein>
    <submittedName>
        <fullName evidence="1">Peroxiredoxin</fullName>
    </submittedName>
</protein>
<sequence>MALFPGWAAPDFAAETTAGPIRFRAWLDGAWGIVITHPDDYSPQTLRSGMAWARSCTRPVKLLGLSSAGRHLGAGTANQAAARPAEGPEFPTIRGDAGGIAALWRGVPPDVGPAAAPLDEHVVFIVDPTGMIRTTLSYPPSGDRNFADIIQVVEAFDTGCRSVRHRHAA</sequence>
<dbReference type="AlphaFoldDB" id="A0A7W4K571"/>
<evidence type="ECO:0000313" key="2">
    <source>
        <dbReference type="Proteomes" id="UP000578030"/>
    </source>
</evidence>
<dbReference type="Proteomes" id="UP000578030">
    <property type="component" value="Unassembled WGS sequence"/>
</dbReference>
<gene>
    <name evidence="1" type="ORF">HLH28_03265</name>
</gene>
<dbReference type="SUPFAM" id="SSF52833">
    <property type="entry name" value="Thioredoxin-like"/>
    <property type="match status" value="1"/>
</dbReference>
<dbReference type="RefSeq" id="WP_182954425.1">
    <property type="nucleotide sequence ID" value="NZ_JABEQM010000002.1"/>
</dbReference>
<dbReference type="InterPro" id="IPR036249">
    <property type="entry name" value="Thioredoxin-like_sf"/>
</dbReference>
<accession>A0A7W4K571</accession>
<proteinExistence type="predicted"/>
<comment type="caution">
    <text evidence="1">The sequence shown here is derived from an EMBL/GenBank/DDBJ whole genome shotgun (WGS) entry which is preliminary data.</text>
</comment>
<organism evidence="1 2">
    <name type="scientific">Gluconacetobacter tumulisoli</name>
    <dbReference type="NCBI Taxonomy" id="1286189"/>
    <lineage>
        <taxon>Bacteria</taxon>
        <taxon>Pseudomonadati</taxon>
        <taxon>Pseudomonadota</taxon>
        <taxon>Alphaproteobacteria</taxon>
        <taxon>Acetobacterales</taxon>
        <taxon>Acetobacteraceae</taxon>
        <taxon>Gluconacetobacter</taxon>
    </lineage>
</organism>
<dbReference type="Gene3D" id="3.40.30.10">
    <property type="entry name" value="Glutaredoxin"/>
    <property type="match status" value="1"/>
</dbReference>
<dbReference type="EMBL" id="JABEQM010000002">
    <property type="protein sequence ID" value="MBB2200608.1"/>
    <property type="molecule type" value="Genomic_DNA"/>
</dbReference>
<reference evidence="1 2" key="1">
    <citation type="submission" date="2020-04" db="EMBL/GenBank/DDBJ databases">
        <title>Description of novel Gluconacetobacter.</title>
        <authorList>
            <person name="Sombolestani A."/>
        </authorList>
    </citation>
    <scope>NUCLEOTIDE SEQUENCE [LARGE SCALE GENOMIC DNA]</scope>
    <source>
        <strain evidence="1 2">LMG 27802</strain>
    </source>
</reference>